<keyword evidence="1" id="KW-0472">Membrane</keyword>
<comment type="caution">
    <text evidence="2">The sequence shown here is derived from an EMBL/GenBank/DDBJ whole genome shotgun (WGS) entry which is preliminary data.</text>
</comment>
<evidence type="ECO:0000313" key="2">
    <source>
        <dbReference type="EMBL" id="TDD45144.1"/>
    </source>
</evidence>
<dbReference type="AlphaFoldDB" id="A0A4R4YLS2"/>
<gene>
    <name evidence="2" type="ORF">E1286_24990</name>
</gene>
<evidence type="ECO:0000313" key="3">
    <source>
        <dbReference type="Proteomes" id="UP000295302"/>
    </source>
</evidence>
<evidence type="ECO:0000256" key="1">
    <source>
        <dbReference type="SAM" id="Phobius"/>
    </source>
</evidence>
<protein>
    <submittedName>
        <fullName evidence="2">Uncharacterized protein</fullName>
    </submittedName>
</protein>
<dbReference type="EMBL" id="SMKQ01000084">
    <property type="protein sequence ID" value="TDD45144.1"/>
    <property type="molecule type" value="Genomic_DNA"/>
</dbReference>
<feature type="transmembrane region" description="Helical" evidence="1">
    <location>
        <begin position="16"/>
        <end position="41"/>
    </location>
</feature>
<dbReference type="Proteomes" id="UP000295302">
    <property type="component" value="Unassembled WGS sequence"/>
</dbReference>
<reference evidence="2 3" key="1">
    <citation type="submission" date="2019-03" db="EMBL/GenBank/DDBJ databases">
        <title>Draft genome sequences of novel Actinobacteria.</title>
        <authorList>
            <person name="Sahin N."/>
            <person name="Ay H."/>
            <person name="Saygin H."/>
        </authorList>
    </citation>
    <scope>NUCLEOTIDE SEQUENCE [LARGE SCALE GENOMIC DNA]</scope>
    <source>
        <strain evidence="2 3">CH32</strain>
    </source>
</reference>
<keyword evidence="1" id="KW-0812">Transmembrane</keyword>
<proteinExistence type="predicted"/>
<sequence length="59" mass="6454">MLPDVSHYEMKPPRSAWWWVIVTGGSVLLLAAAAVAVILWANSADARAHAYQPQPVRLA</sequence>
<name>A0A4R4YLS2_9ACTN</name>
<keyword evidence="1" id="KW-1133">Transmembrane helix</keyword>
<accession>A0A4R4YLS2</accession>
<keyword evidence="3" id="KW-1185">Reference proteome</keyword>
<organism evidence="2 3">
    <name type="scientific">Nonomuraea terrae</name>
    <dbReference type="NCBI Taxonomy" id="2530383"/>
    <lineage>
        <taxon>Bacteria</taxon>
        <taxon>Bacillati</taxon>
        <taxon>Actinomycetota</taxon>
        <taxon>Actinomycetes</taxon>
        <taxon>Streptosporangiales</taxon>
        <taxon>Streptosporangiaceae</taxon>
        <taxon>Nonomuraea</taxon>
    </lineage>
</organism>